<evidence type="ECO:0000259" key="1">
    <source>
        <dbReference type="Pfam" id="PF12697"/>
    </source>
</evidence>
<accession>A0A8J7L6Z4</accession>
<proteinExistence type="predicted"/>
<organism evidence="2 3">
    <name type="scientific">Amazonocrinis nigriterrae CENA67</name>
    <dbReference type="NCBI Taxonomy" id="2794033"/>
    <lineage>
        <taxon>Bacteria</taxon>
        <taxon>Bacillati</taxon>
        <taxon>Cyanobacteriota</taxon>
        <taxon>Cyanophyceae</taxon>
        <taxon>Nostocales</taxon>
        <taxon>Nostocaceae</taxon>
        <taxon>Amazonocrinis</taxon>
        <taxon>Amazonocrinis nigriterrae</taxon>
    </lineage>
</organism>
<evidence type="ECO:0000313" key="3">
    <source>
        <dbReference type="Proteomes" id="UP000632766"/>
    </source>
</evidence>
<dbReference type="InterPro" id="IPR029058">
    <property type="entry name" value="AB_hydrolase_fold"/>
</dbReference>
<name>A0A8J7L6Z4_9NOST</name>
<dbReference type="EMBL" id="JAECZC010000006">
    <property type="protein sequence ID" value="MBH8561580.1"/>
    <property type="molecule type" value="Genomic_DNA"/>
</dbReference>
<gene>
    <name evidence="2" type="ORF">I8748_05200</name>
</gene>
<comment type="caution">
    <text evidence="2">The sequence shown here is derived from an EMBL/GenBank/DDBJ whole genome shotgun (WGS) entry which is preliminary data.</text>
</comment>
<dbReference type="Gene3D" id="3.40.50.1820">
    <property type="entry name" value="alpha/beta hydrolase"/>
    <property type="match status" value="1"/>
</dbReference>
<evidence type="ECO:0000313" key="2">
    <source>
        <dbReference type="EMBL" id="MBH8561580.1"/>
    </source>
</evidence>
<sequence length="312" mass="35114">MQATTASSTTPIPGKYWQWRGHNIYYVRAGEKQPQRSPLLLVHGFGASTDHWRKNITGLCQDFEVFAIDLLGFGRSAKPKLQYCGDLWRDQLDDFISEVIGQKAVVAGNSLGGYACLSVAAQSPDSVAGVVLLNSAGPFSETQSISEPETLKSQIQPPKQPSALEKLLGYGAKWIFQQPLAQFLLFQYLRQGWVIRQTLEKVYLDKSAVTDQLVEEIARPAYDPGALDVFLSIFSNPQGEKNDVLLKQLTCPLLLLWGEADPWINARERSQKFRQYYPELTEYFLRAGHCPHDEVPEQVNPLLRDWVLSISQ</sequence>
<reference evidence="2 3" key="1">
    <citation type="journal article" date="2021" name="Int. J. Syst. Evol. Microbiol.">
        <title>Amazonocrinis nigriterrae gen. nov., sp. nov., Atlanticothrix silvestris gen. nov., sp. nov. and Dendronalium phyllosphericum gen. nov., sp. nov., nostocacean cyanobacteria from Brazilian environments.</title>
        <authorList>
            <person name="Alvarenga D.O."/>
            <person name="Andreote A.P.D."/>
            <person name="Branco L.H.Z."/>
            <person name="Delbaje E."/>
            <person name="Cruz R.B."/>
            <person name="Varani A.M."/>
            <person name="Fiore M.F."/>
        </authorList>
    </citation>
    <scope>NUCLEOTIDE SEQUENCE [LARGE SCALE GENOMIC DNA]</scope>
    <source>
        <strain evidence="2 3">CENA67</strain>
    </source>
</reference>
<dbReference type="RefSeq" id="WP_198123589.1">
    <property type="nucleotide sequence ID" value="NZ_JAECZC010000006.1"/>
</dbReference>
<dbReference type="PANTHER" id="PTHR46438">
    <property type="entry name" value="ALPHA/BETA-HYDROLASES SUPERFAMILY PROTEIN"/>
    <property type="match status" value="1"/>
</dbReference>
<dbReference type="Pfam" id="PF12697">
    <property type="entry name" value="Abhydrolase_6"/>
    <property type="match status" value="1"/>
</dbReference>
<protein>
    <submittedName>
        <fullName evidence="2">Alpha/beta fold hydrolase</fullName>
    </submittedName>
</protein>
<dbReference type="Proteomes" id="UP000632766">
    <property type="component" value="Unassembled WGS sequence"/>
</dbReference>
<dbReference type="SUPFAM" id="SSF53474">
    <property type="entry name" value="alpha/beta-Hydrolases"/>
    <property type="match status" value="1"/>
</dbReference>
<dbReference type="PRINTS" id="PR00111">
    <property type="entry name" value="ABHYDROLASE"/>
</dbReference>
<keyword evidence="3" id="KW-1185">Reference proteome</keyword>
<dbReference type="InterPro" id="IPR000073">
    <property type="entry name" value="AB_hydrolase_1"/>
</dbReference>
<feature type="domain" description="AB hydrolase-1" evidence="1">
    <location>
        <begin position="39"/>
        <end position="300"/>
    </location>
</feature>
<dbReference type="PANTHER" id="PTHR46438:SF2">
    <property type="entry name" value="ALPHA_BETA-HYDROLASES SUPERFAMILY PROTEIN"/>
    <property type="match status" value="1"/>
</dbReference>
<dbReference type="GO" id="GO:0016787">
    <property type="term" value="F:hydrolase activity"/>
    <property type="evidence" value="ECO:0007669"/>
    <property type="project" value="UniProtKB-KW"/>
</dbReference>
<dbReference type="AlphaFoldDB" id="A0A8J7L6Z4"/>
<keyword evidence="2" id="KW-0378">Hydrolase</keyword>